<dbReference type="InterPro" id="IPR000184">
    <property type="entry name" value="Bac_surfAg_D15"/>
</dbReference>
<evidence type="ECO:0000256" key="1">
    <source>
        <dbReference type="ARBA" id="ARBA00004370"/>
    </source>
</evidence>
<dbReference type="Gene3D" id="2.40.160.50">
    <property type="entry name" value="membrane protein fhac: a member of the omp85/tpsb transporter family"/>
    <property type="match status" value="1"/>
</dbReference>
<dbReference type="EMBL" id="CP048630">
    <property type="protein sequence ID" value="QIB32413.1"/>
    <property type="molecule type" value="Genomic_DNA"/>
</dbReference>
<dbReference type="PANTHER" id="PTHR12815:SF42">
    <property type="entry name" value="BACTERIAL SURFACE ANTIGEN (D15) DOMAIN-CONTAINING PROTEIN"/>
    <property type="match status" value="1"/>
</dbReference>
<dbReference type="AlphaFoldDB" id="A0A6P1YJK5"/>
<dbReference type="InterPro" id="IPR034746">
    <property type="entry name" value="POTRA"/>
</dbReference>
<keyword evidence="3" id="KW-0472">Membrane</keyword>
<dbReference type="InterPro" id="IPR039910">
    <property type="entry name" value="D15-like"/>
</dbReference>
<dbReference type="PROSITE" id="PS51779">
    <property type="entry name" value="POTRA"/>
    <property type="match status" value="1"/>
</dbReference>
<keyword evidence="6" id="KW-1185">Reference proteome</keyword>
<name>A0A6P1YJK5_9HYPH</name>
<evidence type="ECO:0000259" key="4">
    <source>
        <dbReference type="PROSITE" id="PS51779"/>
    </source>
</evidence>
<dbReference type="KEGG" id="apra:G3A50_00885"/>
<keyword evidence="2" id="KW-1134">Transmembrane beta strand</keyword>
<dbReference type="Proteomes" id="UP000464751">
    <property type="component" value="Chromosome"/>
</dbReference>
<comment type="subcellular location">
    <subcellularLocation>
        <location evidence="1">Membrane</location>
    </subcellularLocation>
</comment>
<proteinExistence type="predicted"/>
<dbReference type="Pfam" id="PF01103">
    <property type="entry name" value="Omp85"/>
    <property type="match status" value="1"/>
</dbReference>
<reference evidence="5 6" key="1">
    <citation type="submission" date="2020-02" db="EMBL/GenBank/DDBJ databases">
        <authorList>
            <person name="Li G."/>
        </authorList>
    </citation>
    <scope>NUCLEOTIDE SEQUENCE [LARGE SCALE GENOMIC DNA]</scope>
    <source>
        <strain evidence="5 6">DSM 102029</strain>
    </source>
</reference>
<dbReference type="GO" id="GO:0019867">
    <property type="term" value="C:outer membrane"/>
    <property type="evidence" value="ECO:0007669"/>
    <property type="project" value="InterPro"/>
</dbReference>
<feature type="domain" description="POTRA" evidence="4">
    <location>
        <begin position="247"/>
        <end position="321"/>
    </location>
</feature>
<sequence length="653" mass="70823">MTLAFTALAPLPRASAQTAPQTEAQTEVEKKTEPGLFNDLANLFNPQRIANAGPPPADAVPYALTINVHGDSDLRKAIEAASNLETLKQRDPSGAAGLVRRALADQRDLTAALYSAGYYAGIVRITIAGNAPDAPNIFQIVEAAHARGHVPIVVDIEPGQQFHFGEVRLLDAKTGRPLADSPTFRALRMVPGEPALATQIVRAEGIIVDYYRQSGHPFVHVVDRDIVADHATHKLDVTMRVDTGPRATFGRFTVSGADFLTPNFIEDRIEIPPGTPYSPEVLNRLRRRLLTYESIGGVRINEASKLDSDGTLPIEIVVTGRKPRYFGFSATYSSTDGSLADVFWGHRNLFGGGETLRLDAQVSWFGEKPDAVPDADPFGYKLSASFMKPGIYTAQDDLLANAAVLREVTNAYVREAVTFLAGVRHRFNDQLSLQVSLDLEQSRVEDSTGTRDYSIIGIPFYMNYDSTDNELDPSRGIRFSGTVEPYAYLGEAGAGTTMVDMSFSTYHAFDEEKRYILAGRVSGGSVIGASNIYDVPPQRRFYVGGGGTVRGYDYQSISPRDADDIIIGGLSYFVASAEARIRVTDTIGIVPFVDMGAAFSSATPDFDGLKYSAGIGLRYYTAVGPLRLDLAFPINPGPDDGDFGLYVSLGQAF</sequence>
<evidence type="ECO:0000256" key="3">
    <source>
        <dbReference type="ARBA" id="ARBA00023136"/>
    </source>
</evidence>
<organism evidence="5 6">
    <name type="scientific">Ancylobacter pratisalsi</name>
    <dbReference type="NCBI Taxonomy" id="1745854"/>
    <lineage>
        <taxon>Bacteria</taxon>
        <taxon>Pseudomonadati</taxon>
        <taxon>Pseudomonadota</taxon>
        <taxon>Alphaproteobacteria</taxon>
        <taxon>Hyphomicrobiales</taxon>
        <taxon>Xanthobacteraceae</taxon>
        <taxon>Ancylobacter</taxon>
    </lineage>
</organism>
<evidence type="ECO:0000256" key="2">
    <source>
        <dbReference type="ARBA" id="ARBA00022452"/>
    </source>
</evidence>
<dbReference type="RefSeq" id="WP_163073354.1">
    <property type="nucleotide sequence ID" value="NZ_CP048630.1"/>
</dbReference>
<evidence type="ECO:0000313" key="6">
    <source>
        <dbReference type="Proteomes" id="UP000464751"/>
    </source>
</evidence>
<accession>A0A6P1YJK5</accession>
<dbReference type="PANTHER" id="PTHR12815">
    <property type="entry name" value="SORTING AND ASSEMBLY MACHINERY SAMM50 PROTEIN FAMILY MEMBER"/>
    <property type="match status" value="1"/>
</dbReference>
<evidence type="ECO:0000313" key="5">
    <source>
        <dbReference type="EMBL" id="QIB32413.1"/>
    </source>
</evidence>
<gene>
    <name evidence="5" type="ORF">G3A50_00885</name>
</gene>
<protein>
    <submittedName>
        <fullName evidence="5">Outer membrane protein assembly factor</fullName>
    </submittedName>
</protein>
<keyword evidence="2" id="KW-0812">Transmembrane</keyword>
<dbReference type="Gene3D" id="3.10.20.310">
    <property type="entry name" value="membrane protein fhac"/>
    <property type="match status" value="1"/>
</dbReference>